<dbReference type="AlphaFoldDB" id="A0A0F8WFS6"/>
<evidence type="ECO:0000256" key="1">
    <source>
        <dbReference type="SAM" id="MobiDB-lite"/>
    </source>
</evidence>
<accession>A0A0F8WFS6</accession>
<protein>
    <submittedName>
        <fullName evidence="2">Uncharacterized protein</fullName>
    </submittedName>
</protein>
<feature type="region of interest" description="Disordered" evidence="1">
    <location>
        <begin position="1"/>
        <end position="21"/>
    </location>
</feature>
<reference evidence="2" key="1">
    <citation type="journal article" date="2015" name="Nature">
        <title>Complex archaea that bridge the gap between prokaryotes and eukaryotes.</title>
        <authorList>
            <person name="Spang A."/>
            <person name="Saw J.H."/>
            <person name="Jorgensen S.L."/>
            <person name="Zaremba-Niedzwiedzka K."/>
            <person name="Martijn J."/>
            <person name="Lind A.E."/>
            <person name="van Eijk R."/>
            <person name="Schleper C."/>
            <person name="Guy L."/>
            <person name="Ettema T.J."/>
        </authorList>
    </citation>
    <scope>NUCLEOTIDE SEQUENCE</scope>
</reference>
<evidence type="ECO:0000313" key="2">
    <source>
        <dbReference type="EMBL" id="KKK55433.1"/>
    </source>
</evidence>
<proteinExistence type="predicted"/>
<feature type="compositionally biased region" description="Basic and acidic residues" evidence="1">
    <location>
        <begin position="12"/>
        <end position="21"/>
    </location>
</feature>
<name>A0A0F8WFS6_9ZZZZ</name>
<sequence length="38" mass="4342">MIQKYQGVEPMNKSEKTDREETRFAEMLGAIESQTPAP</sequence>
<organism evidence="2">
    <name type="scientific">marine sediment metagenome</name>
    <dbReference type="NCBI Taxonomy" id="412755"/>
    <lineage>
        <taxon>unclassified sequences</taxon>
        <taxon>metagenomes</taxon>
        <taxon>ecological metagenomes</taxon>
    </lineage>
</organism>
<gene>
    <name evidence="2" type="ORF">LCGC14_3074580</name>
</gene>
<dbReference type="EMBL" id="LAZR01065494">
    <property type="protein sequence ID" value="KKK55433.1"/>
    <property type="molecule type" value="Genomic_DNA"/>
</dbReference>
<comment type="caution">
    <text evidence="2">The sequence shown here is derived from an EMBL/GenBank/DDBJ whole genome shotgun (WGS) entry which is preliminary data.</text>
</comment>
<feature type="non-terminal residue" evidence="2">
    <location>
        <position position="38"/>
    </location>
</feature>